<evidence type="ECO:0000256" key="4">
    <source>
        <dbReference type="ARBA" id="ARBA00022618"/>
    </source>
</evidence>
<comment type="subcellular location">
    <subcellularLocation>
        <location evidence="1">Chromosome</location>
        <location evidence="1">Centromere</location>
    </subcellularLocation>
    <subcellularLocation>
        <location evidence="9">Nucleus</location>
    </subcellularLocation>
    <subcellularLocation>
        <location evidence="9">Chromosome</location>
        <location evidence="9">Centromere</location>
        <location evidence="9">Kinetochore</location>
    </subcellularLocation>
</comment>
<evidence type="ECO:0000313" key="12">
    <source>
        <dbReference type="EMBL" id="KAG7302660.1"/>
    </source>
</evidence>
<dbReference type="EMBL" id="JAHIBW010000017">
    <property type="protein sequence ID" value="KAG7302660.1"/>
    <property type="molecule type" value="Genomic_DNA"/>
</dbReference>
<organism evidence="12 13">
    <name type="scientific">Plutella xylostella</name>
    <name type="common">Diamondback moth</name>
    <name type="synonym">Plutella maculipennis</name>
    <dbReference type="NCBI Taxonomy" id="51655"/>
    <lineage>
        <taxon>Eukaryota</taxon>
        <taxon>Metazoa</taxon>
        <taxon>Ecdysozoa</taxon>
        <taxon>Arthropoda</taxon>
        <taxon>Hexapoda</taxon>
        <taxon>Insecta</taxon>
        <taxon>Pterygota</taxon>
        <taxon>Neoptera</taxon>
        <taxon>Endopterygota</taxon>
        <taxon>Lepidoptera</taxon>
        <taxon>Glossata</taxon>
        <taxon>Ditrysia</taxon>
        <taxon>Yponomeutoidea</taxon>
        <taxon>Plutellidae</taxon>
        <taxon>Plutella</taxon>
    </lineage>
</organism>
<comment type="subunit">
    <text evidence="9">Component of the NDC80 complex.</text>
</comment>
<evidence type="ECO:0000256" key="8">
    <source>
        <dbReference type="ARBA" id="ARBA00023328"/>
    </source>
</evidence>
<proteinExistence type="inferred from homology"/>
<comment type="function">
    <text evidence="9">Acts as a component of the essential kinetochore-associated NDC80 complex, which is required for chromosome segregation and spindle checkpoint activity.</text>
</comment>
<keyword evidence="5 9" id="KW-0498">Mitosis</keyword>
<name>A0ABQ7QC74_PLUXY</name>
<comment type="similarity">
    <text evidence="2 9">Belongs to the SPC25 family.</text>
</comment>
<keyword evidence="9" id="KW-0995">Kinetochore</keyword>
<dbReference type="Proteomes" id="UP000823941">
    <property type="component" value="Chromosome 17"/>
</dbReference>
<keyword evidence="3 9" id="KW-0158">Chromosome</keyword>
<reference evidence="12 13" key="1">
    <citation type="submission" date="2021-06" db="EMBL/GenBank/DDBJ databases">
        <title>A haploid diamondback moth (Plutella xylostella L.) genome assembly resolves 31 chromosomes and identifies a diamide resistance mutation.</title>
        <authorList>
            <person name="Ward C.M."/>
            <person name="Perry K.D."/>
            <person name="Baker G."/>
            <person name="Powis K."/>
            <person name="Heckel D.G."/>
            <person name="Baxter S.W."/>
        </authorList>
    </citation>
    <scope>NUCLEOTIDE SEQUENCE [LARGE SCALE GENOMIC DNA]</scope>
    <source>
        <strain evidence="12 13">LV</strain>
        <tissue evidence="12">Single pupa</tissue>
    </source>
</reference>
<dbReference type="Gene3D" id="3.30.457.50">
    <property type="entry name" value="Chromosome segregation protein Spc25"/>
    <property type="match status" value="1"/>
</dbReference>
<keyword evidence="6 10" id="KW-0175">Coiled coil</keyword>
<evidence type="ECO:0000313" key="13">
    <source>
        <dbReference type="Proteomes" id="UP000823941"/>
    </source>
</evidence>
<evidence type="ECO:0000256" key="5">
    <source>
        <dbReference type="ARBA" id="ARBA00022776"/>
    </source>
</evidence>
<evidence type="ECO:0000256" key="9">
    <source>
        <dbReference type="RuleBase" id="RU367150"/>
    </source>
</evidence>
<accession>A0ABQ7QC74</accession>
<evidence type="ECO:0000256" key="2">
    <source>
        <dbReference type="ARBA" id="ARBA00006379"/>
    </source>
</evidence>
<evidence type="ECO:0000256" key="10">
    <source>
        <dbReference type="SAM" id="Coils"/>
    </source>
</evidence>
<sequence>MTIIDNNWDFRVDIYGSEKESYSRFQEKVSNSTEQLVKIINVGFQSNQPNRKPNQKFNCDVDLQSLIEKNKQLKSDIDKKLQELTKNQEQYEGYKKDRKLLSQEIKETHEAFLSAKKYYKKFLKIYYTIESTSDNKQSVFVQFFTESKKETDNYSVRLIRDSKTGHYELTDMTPKVKSFSEVQKKLLDTNDLPGALCHMRQLFLKMKQSK</sequence>
<evidence type="ECO:0000256" key="6">
    <source>
        <dbReference type="ARBA" id="ARBA00023054"/>
    </source>
</evidence>
<evidence type="ECO:0000256" key="3">
    <source>
        <dbReference type="ARBA" id="ARBA00022454"/>
    </source>
</evidence>
<feature type="domain" description="Chromosome segregation protein Spc25 C-terminal" evidence="11">
    <location>
        <begin position="137"/>
        <end position="203"/>
    </location>
</feature>
<evidence type="ECO:0000259" key="11">
    <source>
        <dbReference type="Pfam" id="PF08234"/>
    </source>
</evidence>
<evidence type="ECO:0000256" key="1">
    <source>
        <dbReference type="ARBA" id="ARBA00004584"/>
    </source>
</evidence>
<keyword evidence="9" id="KW-0539">Nucleus</keyword>
<keyword evidence="13" id="KW-1185">Reference proteome</keyword>
<feature type="coiled-coil region" evidence="10">
    <location>
        <begin position="63"/>
        <end position="104"/>
    </location>
</feature>
<evidence type="ECO:0000256" key="7">
    <source>
        <dbReference type="ARBA" id="ARBA00023306"/>
    </source>
</evidence>
<dbReference type="InterPro" id="IPR013255">
    <property type="entry name" value="Spc25_C"/>
</dbReference>
<keyword evidence="4 9" id="KW-0132">Cell division</keyword>
<protein>
    <recommendedName>
        <fullName evidence="9">Kinetochore protein SPC25</fullName>
    </recommendedName>
</protein>
<keyword evidence="7 9" id="KW-0131">Cell cycle</keyword>
<gene>
    <name evidence="12" type="ORF">JYU34_012611</name>
</gene>
<keyword evidence="8 9" id="KW-0137">Centromere</keyword>
<comment type="caution">
    <text evidence="12">The sequence shown here is derived from an EMBL/GenBank/DDBJ whole genome shotgun (WGS) entry which is preliminary data.</text>
</comment>
<dbReference type="Pfam" id="PF08234">
    <property type="entry name" value="Spindle_Spc25"/>
    <property type="match status" value="1"/>
</dbReference>